<gene>
    <name evidence="2" type="ORF">A2538_04585</name>
</gene>
<evidence type="ECO:0000313" key="2">
    <source>
        <dbReference type="EMBL" id="OGH94938.1"/>
    </source>
</evidence>
<evidence type="ECO:0000256" key="1">
    <source>
        <dbReference type="SAM" id="Phobius"/>
    </source>
</evidence>
<sequence length="453" mass="49570">MIINLLHKHYRSRYHGQYAQAKILFALDLVLLFSLLAVLGTIIFLSFWKPAVPEWVGFNISFGTEHLENGGPITINFDYSNRSSHPLKNVLLTLQLPPDFQIKPDPNFTPEFSNHWTLKISEIPPQSAGQKQIHAILWVKPQTSSLVRATMSYVPNNLTERLEENSIFVVAPVASVLQTQLSLATTSSLPQANVAYSYVIKNTGPNNLLINLESIWSNDTTISATPQISLAPNETRTYTGLLKIPSIPQTAKIMIKASVPVNGHLITQAVDAANIKVIWPEKSNSPSVLTPAKQTASAPLSSPTIVAQTRYYTDEGDKLGSGPTPPQLGQTTKYWVFIEFKNLPKLLKDVNFSAILAAGAEFTGKQSVALGTPLTFDAQTKTISWHHTSLGADSHAGLYFEVSVTPTIEQSAGVVSILRDIKFSGIDATTEQQLIITAPDITNHLPPTDRGSN</sequence>
<comment type="caution">
    <text evidence="2">The sequence shown here is derived from an EMBL/GenBank/DDBJ whole genome shotgun (WGS) entry which is preliminary data.</text>
</comment>
<feature type="transmembrane region" description="Helical" evidence="1">
    <location>
        <begin position="21"/>
        <end position="48"/>
    </location>
</feature>
<accession>A0A1F6PFP2</accession>
<dbReference type="AlphaFoldDB" id="A0A1F6PFP2"/>
<organism evidence="2 3">
    <name type="scientific">Candidatus Magasanikbacteria bacterium RIFOXYD2_FULL_41_14</name>
    <dbReference type="NCBI Taxonomy" id="1798709"/>
    <lineage>
        <taxon>Bacteria</taxon>
        <taxon>Candidatus Magasanikiibacteriota</taxon>
    </lineage>
</organism>
<dbReference type="Proteomes" id="UP000178254">
    <property type="component" value="Unassembled WGS sequence"/>
</dbReference>
<name>A0A1F6PFP2_9BACT</name>
<keyword evidence="1" id="KW-0812">Transmembrane</keyword>
<evidence type="ECO:0000313" key="3">
    <source>
        <dbReference type="Proteomes" id="UP000178254"/>
    </source>
</evidence>
<evidence type="ECO:0008006" key="4">
    <source>
        <dbReference type="Google" id="ProtNLM"/>
    </source>
</evidence>
<proteinExistence type="predicted"/>
<keyword evidence="1" id="KW-1133">Transmembrane helix</keyword>
<reference evidence="2 3" key="1">
    <citation type="journal article" date="2016" name="Nat. Commun.">
        <title>Thousands of microbial genomes shed light on interconnected biogeochemical processes in an aquifer system.</title>
        <authorList>
            <person name="Anantharaman K."/>
            <person name="Brown C.T."/>
            <person name="Hug L.A."/>
            <person name="Sharon I."/>
            <person name="Castelle C.J."/>
            <person name="Probst A.J."/>
            <person name="Thomas B.C."/>
            <person name="Singh A."/>
            <person name="Wilkins M.J."/>
            <person name="Karaoz U."/>
            <person name="Brodie E.L."/>
            <person name="Williams K.H."/>
            <person name="Hubbard S.S."/>
            <person name="Banfield J.F."/>
        </authorList>
    </citation>
    <scope>NUCLEOTIDE SEQUENCE [LARGE SCALE GENOMIC DNA]</scope>
</reference>
<keyword evidence="1" id="KW-0472">Membrane</keyword>
<dbReference type="EMBL" id="MFRE01000005">
    <property type="protein sequence ID" value="OGH94938.1"/>
    <property type="molecule type" value="Genomic_DNA"/>
</dbReference>
<protein>
    <recommendedName>
        <fullName evidence="4">DUF11 domain-containing protein</fullName>
    </recommendedName>
</protein>